<keyword evidence="3" id="KW-1185">Reference proteome</keyword>
<sequence>MCQFDGVLKNYHARLLWIMARKTVFHKELTPIYIAGFMALMAYGIGYVLLQPHIATVPRHCSFPFCMTVIATRLICGFAVILGAGFSFFLGRWLREVYRSAKREARKGIETEKEVH</sequence>
<proteinExistence type="predicted"/>
<evidence type="ECO:0000256" key="1">
    <source>
        <dbReference type="SAM" id="Phobius"/>
    </source>
</evidence>
<dbReference type="PaxDb" id="243159-AFE_1015"/>
<feature type="transmembrane region" description="Helical" evidence="1">
    <location>
        <begin position="29"/>
        <end position="50"/>
    </location>
</feature>
<keyword evidence="1" id="KW-0472">Membrane</keyword>
<dbReference type="KEGG" id="afr:AFE_1015"/>
<keyword evidence="1" id="KW-0812">Transmembrane</keyword>
<reference evidence="2 3" key="1">
    <citation type="journal article" date="2008" name="BMC Genomics">
        <title>Acidithiobacillus ferrooxidans metabolism: from genome sequence to industrial applications.</title>
        <authorList>
            <person name="Valdes J."/>
            <person name="Pedroso I."/>
            <person name="Quatrini R."/>
            <person name="Dodson R.J."/>
            <person name="Tettelin H."/>
            <person name="Blake R.II."/>
            <person name="Eisen J.A."/>
            <person name="Holmes D.S."/>
        </authorList>
    </citation>
    <scope>NUCLEOTIDE SEQUENCE [LARGE SCALE GENOMIC DNA]</scope>
    <source>
        <strain evidence="3">ATCC 23270 / DSM 14882 / CIP 104768 / NCIMB 8455</strain>
    </source>
</reference>
<evidence type="ECO:0000313" key="3">
    <source>
        <dbReference type="Proteomes" id="UP000001362"/>
    </source>
</evidence>
<gene>
    <name evidence="2" type="ordered locus">AFE_1015</name>
</gene>
<evidence type="ECO:0000313" key="2">
    <source>
        <dbReference type="EMBL" id="ACK80595.1"/>
    </source>
</evidence>
<feature type="transmembrane region" description="Helical" evidence="1">
    <location>
        <begin position="70"/>
        <end position="94"/>
    </location>
</feature>
<name>B7J7J0_ACIF2</name>
<protein>
    <submittedName>
        <fullName evidence="2">Uncharacterized protein</fullName>
    </submittedName>
</protein>
<dbReference type="Proteomes" id="UP000001362">
    <property type="component" value="Chromosome"/>
</dbReference>
<dbReference type="HOGENOM" id="CLU_2091496_0_0_6"/>
<organism evidence="2 3">
    <name type="scientific">Acidithiobacillus ferrooxidans (strain ATCC 23270 / DSM 14882 / CIP 104768 / NCIMB 8455)</name>
    <name type="common">Ferrobacillus ferrooxidans (strain ATCC 23270)</name>
    <dbReference type="NCBI Taxonomy" id="243159"/>
    <lineage>
        <taxon>Bacteria</taxon>
        <taxon>Pseudomonadati</taxon>
        <taxon>Pseudomonadota</taxon>
        <taxon>Acidithiobacillia</taxon>
        <taxon>Acidithiobacillales</taxon>
        <taxon>Acidithiobacillaceae</taxon>
        <taxon>Acidithiobacillus</taxon>
    </lineage>
</organism>
<dbReference type="EMBL" id="CP001219">
    <property type="protein sequence ID" value="ACK80595.1"/>
    <property type="molecule type" value="Genomic_DNA"/>
</dbReference>
<dbReference type="STRING" id="243159.AFE_1015"/>
<keyword evidence="1" id="KW-1133">Transmembrane helix</keyword>
<accession>B7J7J0</accession>
<dbReference type="AlphaFoldDB" id="B7J7J0"/>